<sequence>MESVITLNDLPSKKYYDELKDLLCYDEMISSVTYEDGKAFVNKWTSDLNNHLTRYLDQYELNTSTSNGSKRCRVLIHILDNIIKEIRESDHYVSYDFTEKTIDISINSVVRPYGCDTSSRNSVEEKEVTENKMLIDDFMEDIKYIRDNSSQINNSPHCQDILSYINTQNTMVNILLSQYKEKYSIVLTLHDESIVQNYDNIVKKIICTSSESKDYLGEESSNQSQHSGGNASTIAAISLPGISLIFFFLYKFTHLGTLFNNRIGKKIKLWNHVYEEPNKILDDNTEYIHTNTNNEEYNILYDSTRIS</sequence>
<dbReference type="AlphaFoldDB" id="A0A1A8WSK8"/>
<gene>
    <name evidence="1" type="ORF">POVCU2_0099440</name>
</gene>
<name>A0A1A8WSK8_PLAOA</name>
<proteinExistence type="predicted"/>
<protein>
    <submittedName>
        <fullName evidence="1">PIR Superfamily Protein</fullName>
    </submittedName>
</protein>
<evidence type="ECO:0000313" key="1">
    <source>
        <dbReference type="EMBL" id="SBS95876.1"/>
    </source>
</evidence>
<dbReference type="InterPro" id="IPR008780">
    <property type="entry name" value="Plasmodium_Vir"/>
</dbReference>
<reference evidence="2" key="1">
    <citation type="submission" date="2016-05" db="EMBL/GenBank/DDBJ databases">
        <authorList>
            <person name="Naeem Raeece"/>
        </authorList>
    </citation>
    <scope>NUCLEOTIDE SEQUENCE [LARGE SCALE GENOMIC DNA]</scope>
</reference>
<dbReference type="Proteomes" id="UP000078560">
    <property type="component" value="Unassembled WGS sequence"/>
</dbReference>
<accession>A0A1A8WSK8</accession>
<dbReference type="EMBL" id="FLQU01002195">
    <property type="protein sequence ID" value="SBS95876.1"/>
    <property type="molecule type" value="Genomic_DNA"/>
</dbReference>
<evidence type="ECO:0000313" key="2">
    <source>
        <dbReference type="Proteomes" id="UP000078560"/>
    </source>
</evidence>
<organism evidence="1 2">
    <name type="scientific">Plasmodium ovale curtisi</name>
    <dbReference type="NCBI Taxonomy" id="864141"/>
    <lineage>
        <taxon>Eukaryota</taxon>
        <taxon>Sar</taxon>
        <taxon>Alveolata</taxon>
        <taxon>Apicomplexa</taxon>
        <taxon>Aconoidasida</taxon>
        <taxon>Haemosporida</taxon>
        <taxon>Plasmodiidae</taxon>
        <taxon>Plasmodium</taxon>
        <taxon>Plasmodium (Plasmodium)</taxon>
    </lineage>
</organism>
<dbReference type="Pfam" id="PF05795">
    <property type="entry name" value="Plasmodium_Vir"/>
    <property type="match status" value="1"/>
</dbReference>